<dbReference type="AlphaFoldDB" id="A0A023B1X2"/>
<accession>A0A023B1X2</accession>
<dbReference type="RefSeq" id="XP_011132121.1">
    <property type="nucleotide sequence ID" value="XM_011133819.1"/>
</dbReference>
<name>A0A023B1X2_GRENI</name>
<evidence type="ECO:0000313" key="2">
    <source>
        <dbReference type="Proteomes" id="UP000019763"/>
    </source>
</evidence>
<dbReference type="Proteomes" id="UP000019763">
    <property type="component" value="Unassembled WGS sequence"/>
</dbReference>
<dbReference type="EMBL" id="AFNH02000967">
    <property type="protein sequence ID" value="EZG48225.1"/>
    <property type="molecule type" value="Genomic_DNA"/>
</dbReference>
<reference evidence="1" key="1">
    <citation type="submission" date="2013-12" db="EMBL/GenBank/DDBJ databases">
        <authorList>
            <person name="Omoto C.K."/>
            <person name="Sibley D."/>
            <person name="Venepally P."/>
            <person name="Hadjithomas M."/>
            <person name="Karamycheva S."/>
            <person name="Brunk B."/>
            <person name="Roos D."/>
            <person name="Caler E."/>
            <person name="Lorenzi H."/>
        </authorList>
    </citation>
    <scope>NUCLEOTIDE SEQUENCE</scope>
</reference>
<comment type="caution">
    <text evidence="1">The sequence shown here is derived from an EMBL/GenBank/DDBJ whole genome shotgun (WGS) entry which is preliminary data.</text>
</comment>
<evidence type="ECO:0000313" key="1">
    <source>
        <dbReference type="EMBL" id="EZG48225.1"/>
    </source>
</evidence>
<protein>
    <submittedName>
        <fullName evidence="1">Uncharacterized protein</fullName>
    </submittedName>
</protein>
<gene>
    <name evidence="1" type="ORF">GNI_129640</name>
</gene>
<proteinExistence type="predicted"/>
<organism evidence="1 2">
    <name type="scientific">Gregarina niphandrodes</name>
    <name type="common">Septate eugregarine</name>
    <dbReference type="NCBI Taxonomy" id="110365"/>
    <lineage>
        <taxon>Eukaryota</taxon>
        <taxon>Sar</taxon>
        <taxon>Alveolata</taxon>
        <taxon>Apicomplexa</taxon>
        <taxon>Conoidasida</taxon>
        <taxon>Gregarinasina</taxon>
        <taxon>Eugregarinorida</taxon>
        <taxon>Gregarinidae</taxon>
        <taxon>Gregarina</taxon>
    </lineage>
</organism>
<dbReference type="VEuPathDB" id="CryptoDB:GNI_129640"/>
<sequence length="322" mass="36308">MAILGGRTTVHCFPPDQDIQKMTGRKMPFPIRAEAKSVLVSHHGIGQDLPDMAGFVKTLCHMVQNAVTNTGVDPVYLSTGGIVAVVPYTCKLRTNMDDNLLTQVFNLNLVFSLEIFLPNHTAQDTALKSLERSITAGDHGSLFDRDGANWRSYKTLPERSVPLKSVTGYKYRDEWVGQLLSKADQNDYYCTLERLWESATPSMIERAAGFNGAAVCINPAGIETADHYILPFLGYYYEEMTLTLNKLVAEGTGIYICNNGRWEQYSVGFWTRLKKRFWRPTSTVDTAWNDCRESQRNTQYRKSALGKQLPSPLKITWSQETL</sequence>
<keyword evidence="2" id="KW-1185">Reference proteome</keyword>
<dbReference type="GeneID" id="22914543"/>